<dbReference type="InterPro" id="IPR012337">
    <property type="entry name" value="RNaseH-like_sf"/>
</dbReference>
<dbReference type="InterPro" id="IPR036397">
    <property type="entry name" value="RNaseH_sf"/>
</dbReference>
<dbReference type="CDD" id="cd06222">
    <property type="entry name" value="RNase_H_like"/>
    <property type="match status" value="1"/>
</dbReference>
<gene>
    <name evidence="2" type="ORF">TRITD_6Av1G203580</name>
</gene>
<dbReference type="InterPro" id="IPR002156">
    <property type="entry name" value="RNaseH_domain"/>
</dbReference>
<accession>A0A9R0Y8A3</accession>
<protein>
    <recommendedName>
        <fullName evidence="1">RNase H type-1 domain-containing protein</fullName>
    </recommendedName>
</protein>
<dbReference type="GO" id="GO:0004523">
    <property type="term" value="F:RNA-DNA hybrid ribonuclease activity"/>
    <property type="evidence" value="ECO:0007669"/>
    <property type="project" value="InterPro"/>
</dbReference>
<dbReference type="InterPro" id="IPR044730">
    <property type="entry name" value="RNase_H-like_dom_plant"/>
</dbReference>
<keyword evidence="3" id="KW-1185">Reference proteome</keyword>
<dbReference type="Gramene" id="TRITD6Av1G203580.1">
    <property type="protein sequence ID" value="TRITD6Av1G203580.1"/>
    <property type="gene ID" value="TRITD6Av1G203580"/>
</dbReference>
<organism evidence="2 3">
    <name type="scientific">Triticum turgidum subsp. durum</name>
    <name type="common">Durum wheat</name>
    <name type="synonym">Triticum durum</name>
    <dbReference type="NCBI Taxonomy" id="4567"/>
    <lineage>
        <taxon>Eukaryota</taxon>
        <taxon>Viridiplantae</taxon>
        <taxon>Streptophyta</taxon>
        <taxon>Embryophyta</taxon>
        <taxon>Tracheophyta</taxon>
        <taxon>Spermatophyta</taxon>
        <taxon>Magnoliopsida</taxon>
        <taxon>Liliopsida</taxon>
        <taxon>Poales</taxon>
        <taxon>Poaceae</taxon>
        <taxon>BOP clade</taxon>
        <taxon>Pooideae</taxon>
        <taxon>Triticodae</taxon>
        <taxon>Triticeae</taxon>
        <taxon>Triticinae</taxon>
        <taxon>Triticum</taxon>
    </lineage>
</organism>
<dbReference type="PANTHER" id="PTHR47723">
    <property type="entry name" value="OS05G0353850 PROTEIN"/>
    <property type="match status" value="1"/>
</dbReference>
<name>A0A9R0Y8A3_TRITD</name>
<feature type="domain" description="RNase H type-1" evidence="1">
    <location>
        <begin position="2"/>
        <end position="74"/>
    </location>
</feature>
<reference evidence="2 3" key="1">
    <citation type="submission" date="2017-09" db="EMBL/GenBank/DDBJ databases">
        <authorList>
            <consortium name="International Durum Wheat Genome Sequencing Consortium (IDWGSC)"/>
            <person name="Milanesi L."/>
        </authorList>
    </citation>
    <scope>NUCLEOTIDE SEQUENCE [LARGE SCALE GENOMIC DNA]</scope>
    <source>
        <strain evidence="3">cv. Svevo</strain>
    </source>
</reference>
<evidence type="ECO:0000313" key="3">
    <source>
        <dbReference type="Proteomes" id="UP000324705"/>
    </source>
</evidence>
<dbReference type="Pfam" id="PF13456">
    <property type="entry name" value="RVT_3"/>
    <property type="match status" value="1"/>
</dbReference>
<evidence type="ECO:0000259" key="1">
    <source>
        <dbReference type="Pfam" id="PF13456"/>
    </source>
</evidence>
<evidence type="ECO:0000313" key="2">
    <source>
        <dbReference type="EMBL" id="VAI50252.1"/>
    </source>
</evidence>
<dbReference type="EMBL" id="LT934121">
    <property type="protein sequence ID" value="VAI50252.1"/>
    <property type="molecule type" value="Genomic_DNA"/>
</dbReference>
<dbReference type="Proteomes" id="UP000324705">
    <property type="component" value="Chromosome 6A"/>
</dbReference>
<dbReference type="AlphaFoldDB" id="A0A9R0Y8A3"/>
<dbReference type="Gene3D" id="3.30.420.10">
    <property type="entry name" value="Ribonuclease H-like superfamily/Ribonuclease H"/>
    <property type="match status" value="1"/>
</dbReference>
<sequence>MEGLSFAIQRSVLPIMIEMDSIVAMKLIQAKEVDGSIYTSLIKEIRYLMSLRNSCITHINRSQNKVSDSLAKFARLEGRTMTWIDSGPSEALEFAVIECMDLVIE</sequence>
<dbReference type="PANTHER" id="PTHR47723:SF24">
    <property type="entry name" value="RNASE H TYPE-1 DOMAIN-CONTAINING PROTEIN"/>
    <property type="match status" value="1"/>
</dbReference>
<dbReference type="OMA" id="SIHESCI"/>
<dbReference type="GO" id="GO:0003676">
    <property type="term" value="F:nucleic acid binding"/>
    <property type="evidence" value="ECO:0007669"/>
    <property type="project" value="InterPro"/>
</dbReference>
<dbReference type="SUPFAM" id="SSF53098">
    <property type="entry name" value="Ribonuclease H-like"/>
    <property type="match status" value="1"/>
</dbReference>
<proteinExistence type="predicted"/>
<dbReference type="InterPro" id="IPR053151">
    <property type="entry name" value="RNase_H-like"/>
</dbReference>